<organism evidence="1 2">
    <name type="scientific">Sphingobium nicotianae</name>
    <dbReference type="NCBI Taxonomy" id="2782607"/>
    <lineage>
        <taxon>Bacteria</taxon>
        <taxon>Pseudomonadati</taxon>
        <taxon>Pseudomonadota</taxon>
        <taxon>Alphaproteobacteria</taxon>
        <taxon>Sphingomonadales</taxon>
        <taxon>Sphingomonadaceae</taxon>
        <taxon>Sphingobium</taxon>
    </lineage>
</organism>
<evidence type="ECO:0000313" key="1">
    <source>
        <dbReference type="EMBL" id="MBT2186846.1"/>
    </source>
</evidence>
<evidence type="ECO:0000313" key="2">
    <source>
        <dbReference type="Proteomes" id="UP001138757"/>
    </source>
</evidence>
<name>A0A9X1DBH3_9SPHN</name>
<accession>A0A9X1DBH3</accession>
<reference evidence="1" key="1">
    <citation type="submission" date="2021-05" db="EMBL/GenBank/DDBJ databases">
        <title>Genome of Sphingobium sp. strain.</title>
        <authorList>
            <person name="Fan R."/>
        </authorList>
    </citation>
    <scope>NUCLEOTIDE SEQUENCE</scope>
    <source>
        <strain evidence="1">H33</strain>
    </source>
</reference>
<dbReference type="AlphaFoldDB" id="A0A9X1DBH3"/>
<keyword evidence="2" id="KW-1185">Reference proteome</keyword>
<dbReference type="Proteomes" id="UP001138757">
    <property type="component" value="Unassembled WGS sequence"/>
</dbReference>
<dbReference type="EMBL" id="JAHGAW010000004">
    <property type="protein sequence ID" value="MBT2186846.1"/>
    <property type="molecule type" value="Genomic_DNA"/>
</dbReference>
<dbReference type="RefSeq" id="WP_214622580.1">
    <property type="nucleotide sequence ID" value="NZ_JAHGAW010000004.1"/>
</dbReference>
<gene>
    <name evidence="1" type="ORF">KK488_07770</name>
</gene>
<sequence>MMQAQLTDVLVARLLREHGGTKHGWRKLIGPVQIYSLKTHAHCNWAIHPTGTSSEIAMIEHLVDDLRMSHPIVTADR</sequence>
<proteinExistence type="predicted"/>
<comment type="caution">
    <text evidence="1">The sequence shown here is derived from an EMBL/GenBank/DDBJ whole genome shotgun (WGS) entry which is preliminary data.</text>
</comment>
<protein>
    <submittedName>
        <fullName evidence="1">Uncharacterized protein</fullName>
    </submittedName>
</protein>